<dbReference type="Gene3D" id="1.10.10.60">
    <property type="entry name" value="Homeodomain-like"/>
    <property type="match status" value="1"/>
</dbReference>
<dbReference type="EMBL" id="JAYDYQ010002686">
    <property type="protein sequence ID" value="KAK4480015.1"/>
    <property type="molecule type" value="Genomic_DNA"/>
</dbReference>
<dbReference type="Pfam" id="PF00249">
    <property type="entry name" value="Myb_DNA-binding"/>
    <property type="match status" value="1"/>
</dbReference>
<reference evidence="7 8" key="1">
    <citation type="journal article" date="2023" name="bioRxiv">
        <title>Genome report: Whole genome sequence and annotation of Penstemon davidsonii.</title>
        <authorList>
            <person name="Ostevik K.L."/>
            <person name="Alabady M."/>
            <person name="Zhang M."/>
            <person name="Rausher M.D."/>
        </authorList>
    </citation>
    <scope>NUCLEOTIDE SEQUENCE [LARGE SCALE GENOMIC DNA]</scope>
    <source>
        <strain evidence="7">DNT005</strain>
        <tissue evidence="7">Whole leaf</tissue>
    </source>
</reference>
<evidence type="ECO:0000313" key="7">
    <source>
        <dbReference type="EMBL" id="KAK4480015.1"/>
    </source>
</evidence>
<dbReference type="PROSITE" id="PS51294">
    <property type="entry name" value="HTH_MYB"/>
    <property type="match status" value="1"/>
</dbReference>
<keyword evidence="2" id="KW-0805">Transcription regulation</keyword>
<comment type="subcellular location">
    <subcellularLocation>
        <location evidence="1">Nucleus</location>
    </subcellularLocation>
</comment>
<dbReference type="PANTHER" id="PTHR44042">
    <property type="entry name" value="DUPLICATED HOMEODOMAIN-LIKE SUPERFAMILY PROTEIN-RELATED"/>
    <property type="match status" value="1"/>
</dbReference>
<feature type="domain" description="HTH myb-type" evidence="6">
    <location>
        <begin position="1"/>
        <end position="45"/>
    </location>
</feature>
<keyword evidence="8" id="KW-1185">Reference proteome</keyword>
<evidence type="ECO:0000313" key="8">
    <source>
        <dbReference type="Proteomes" id="UP001291926"/>
    </source>
</evidence>
<proteinExistence type="predicted"/>
<dbReference type="NCBIfam" id="TIGR01557">
    <property type="entry name" value="myb_SHAQKYF"/>
    <property type="match status" value="1"/>
</dbReference>
<name>A0ABR0CSF1_9LAMI</name>
<feature type="region of interest" description="Disordered" evidence="5">
    <location>
        <begin position="128"/>
        <end position="156"/>
    </location>
</feature>
<evidence type="ECO:0000256" key="3">
    <source>
        <dbReference type="ARBA" id="ARBA00023163"/>
    </source>
</evidence>
<dbReference type="PANTHER" id="PTHR44042:SF54">
    <property type="entry name" value="MYB-LIKE DNA-BINDING DOMAIN, SHAQKYF CLASS PROTEIN"/>
    <property type="match status" value="1"/>
</dbReference>
<organism evidence="7 8">
    <name type="scientific">Penstemon davidsonii</name>
    <dbReference type="NCBI Taxonomy" id="160366"/>
    <lineage>
        <taxon>Eukaryota</taxon>
        <taxon>Viridiplantae</taxon>
        <taxon>Streptophyta</taxon>
        <taxon>Embryophyta</taxon>
        <taxon>Tracheophyta</taxon>
        <taxon>Spermatophyta</taxon>
        <taxon>Magnoliopsida</taxon>
        <taxon>eudicotyledons</taxon>
        <taxon>Gunneridae</taxon>
        <taxon>Pentapetalae</taxon>
        <taxon>asterids</taxon>
        <taxon>lamiids</taxon>
        <taxon>Lamiales</taxon>
        <taxon>Plantaginaceae</taxon>
        <taxon>Cheloneae</taxon>
        <taxon>Penstemon</taxon>
    </lineage>
</organism>
<evidence type="ECO:0000256" key="5">
    <source>
        <dbReference type="SAM" id="MobiDB-lite"/>
    </source>
</evidence>
<evidence type="ECO:0000256" key="4">
    <source>
        <dbReference type="ARBA" id="ARBA00023242"/>
    </source>
</evidence>
<dbReference type="InterPro" id="IPR009057">
    <property type="entry name" value="Homeodomain-like_sf"/>
</dbReference>
<keyword evidence="3" id="KW-0804">Transcription</keyword>
<comment type="caution">
    <text evidence="7">The sequence shown here is derived from an EMBL/GenBank/DDBJ whole genome shotgun (WGS) entry which is preliminary data.</text>
</comment>
<keyword evidence="4" id="KW-0539">Nucleus</keyword>
<accession>A0ABR0CSF1</accession>
<evidence type="ECO:0000256" key="1">
    <source>
        <dbReference type="ARBA" id="ARBA00004123"/>
    </source>
</evidence>
<sequence>MNRLFLMGLNKYGKGDWRSISRYYVVTKTPTQVASHAQKYFRRQSSSTPMDRRRPSIHDIQTVSSIPTPATQRNESYNNVIPNIVEQSQSIHFSPDCSLMIPRLNHNFVNGDLNPMFLPMNSTSFQPSANPVMNQGSAAYPSSYQPLSSLKNQQWG</sequence>
<dbReference type="InterPro" id="IPR001005">
    <property type="entry name" value="SANT/Myb"/>
</dbReference>
<dbReference type="SUPFAM" id="SSF46689">
    <property type="entry name" value="Homeodomain-like"/>
    <property type="match status" value="1"/>
</dbReference>
<dbReference type="InterPro" id="IPR017930">
    <property type="entry name" value="Myb_dom"/>
</dbReference>
<evidence type="ECO:0000259" key="6">
    <source>
        <dbReference type="PROSITE" id="PS51294"/>
    </source>
</evidence>
<dbReference type="InterPro" id="IPR006447">
    <property type="entry name" value="Myb_dom_plants"/>
</dbReference>
<gene>
    <name evidence="7" type="ORF">RD792_013072</name>
</gene>
<evidence type="ECO:0000256" key="2">
    <source>
        <dbReference type="ARBA" id="ARBA00023015"/>
    </source>
</evidence>
<protein>
    <recommendedName>
        <fullName evidence="6">HTH myb-type domain-containing protein</fullName>
    </recommendedName>
</protein>
<dbReference type="CDD" id="cd00167">
    <property type="entry name" value="SANT"/>
    <property type="match status" value="1"/>
</dbReference>
<dbReference type="Proteomes" id="UP001291926">
    <property type="component" value="Unassembled WGS sequence"/>
</dbReference>